<evidence type="ECO:0000256" key="1">
    <source>
        <dbReference type="SAM" id="Phobius"/>
    </source>
</evidence>
<dbReference type="Proteomes" id="UP000268007">
    <property type="component" value="Unassembled WGS sequence"/>
</dbReference>
<gene>
    <name evidence="2" type="ORF">BDD43_6042</name>
</gene>
<keyword evidence="1" id="KW-0812">Transmembrane</keyword>
<proteinExistence type="predicted"/>
<organism evidence="2 3">
    <name type="scientific">Mucilaginibacter gracilis</name>
    <dbReference type="NCBI Taxonomy" id="423350"/>
    <lineage>
        <taxon>Bacteria</taxon>
        <taxon>Pseudomonadati</taxon>
        <taxon>Bacteroidota</taxon>
        <taxon>Sphingobacteriia</taxon>
        <taxon>Sphingobacteriales</taxon>
        <taxon>Sphingobacteriaceae</taxon>
        <taxon>Mucilaginibacter</taxon>
    </lineage>
</organism>
<keyword evidence="3" id="KW-1185">Reference proteome</keyword>
<protein>
    <submittedName>
        <fullName evidence="2">Uncharacterized protein</fullName>
    </submittedName>
</protein>
<sequence length="333" mass="38669">MKHLYRLLYGQFFQNLNGIKLFAERCINRYVSKAAVKKANILTTYVKVLKEERAKRKDEYAECSSLDRMDDGSFALKRSKSRARMIVVYVAIIFEIFLNYISTLIFIQGEGLLYFLVRWGIAIILAVAAMLVTDALLFNLLPSESVRIKGGLSKIEDDAYFEKTEKTKRLISLILLPILLVAVEIAILGVAKKRAEDLESNGIDILFYGFILLSMSLPIIAGYFKWHSEQHGKLYKNTERFHEAKKMYHVLNLSITATMKDIKNVVENSSRKAWDVFVRFKLYKENYNRKNNIPIENIETHYCRNSEMFFAEALNRFGDEVKLILKELQENQK</sequence>
<feature type="transmembrane region" description="Helical" evidence="1">
    <location>
        <begin position="205"/>
        <end position="224"/>
    </location>
</feature>
<keyword evidence="1" id="KW-0472">Membrane</keyword>
<feature type="transmembrane region" description="Helical" evidence="1">
    <location>
        <begin position="170"/>
        <end position="190"/>
    </location>
</feature>
<name>A0A495JA20_9SPHI</name>
<comment type="caution">
    <text evidence="2">The sequence shown here is derived from an EMBL/GenBank/DDBJ whole genome shotgun (WGS) entry which is preliminary data.</text>
</comment>
<evidence type="ECO:0000313" key="2">
    <source>
        <dbReference type="EMBL" id="RKR85767.1"/>
    </source>
</evidence>
<feature type="transmembrane region" description="Helical" evidence="1">
    <location>
        <begin position="86"/>
        <end position="107"/>
    </location>
</feature>
<reference evidence="2 3" key="1">
    <citation type="submission" date="2018-10" db="EMBL/GenBank/DDBJ databases">
        <title>Genomic Encyclopedia of Archaeal and Bacterial Type Strains, Phase II (KMG-II): from individual species to whole genera.</title>
        <authorList>
            <person name="Goeker M."/>
        </authorList>
    </citation>
    <scope>NUCLEOTIDE SEQUENCE [LARGE SCALE GENOMIC DNA]</scope>
    <source>
        <strain evidence="2 3">DSM 18602</strain>
    </source>
</reference>
<accession>A0A495JA20</accession>
<dbReference type="AlphaFoldDB" id="A0A495JA20"/>
<dbReference type="EMBL" id="RBKU01000001">
    <property type="protein sequence ID" value="RKR85767.1"/>
    <property type="molecule type" value="Genomic_DNA"/>
</dbReference>
<feature type="transmembrane region" description="Helical" evidence="1">
    <location>
        <begin position="119"/>
        <end position="141"/>
    </location>
</feature>
<keyword evidence="1" id="KW-1133">Transmembrane helix</keyword>
<evidence type="ECO:0000313" key="3">
    <source>
        <dbReference type="Proteomes" id="UP000268007"/>
    </source>
</evidence>